<keyword evidence="2" id="KW-1185">Reference proteome</keyword>
<evidence type="ECO:0000313" key="1">
    <source>
        <dbReference type="EMBL" id="RZS72537.1"/>
    </source>
</evidence>
<reference evidence="1 2" key="1">
    <citation type="submission" date="2019-02" db="EMBL/GenBank/DDBJ databases">
        <title>Genomic Encyclopedia of Type Strains, Phase IV (KMG-IV): sequencing the most valuable type-strain genomes for metagenomic binning, comparative biology and taxonomic classification.</title>
        <authorList>
            <person name="Goeker M."/>
        </authorList>
    </citation>
    <scope>NUCLEOTIDE SEQUENCE [LARGE SCALE GENOMIC DNA]</scope>
    <source>
        <strain evidence="1 2">DSM 18116</strain>
    </source>
</reference>
<dbReference type="EMBL" id="SGXA01000002">
    <property type="protein sequence ID" value="RZS72537.1"/>
    <property type="molecule type" value="Genomic_DNA"/>
</dbReference>
<name>A0A4Q7MV45_9BACT</name>
<dbReference type="Proteomes" id="UP000293874">
    <property type="component" value="Unassembled WGS sequence"/>
</dbReference>
<gene>
    <name evidence="1" type="ORF">EV199_4458</name>
</gene>
<dbReference type="AlphaFoldDB" id="A0A4Q7MV45"/>
<comment type="caution">
    <text evidence="1">The sequence shown here is derived from an EMBL/GenBank/DDBJ whole genome shotgun (WGS) entry which is preliminary data.</text>
</comment>
<accession>A0A4Q7MV45</accession>
<organism evidence="1 2">
    <name type="scientific">Pseudobacter ginsenosidimutans</name>
    <dbReference type="NCBI Taxonomy" id="661488"/>
    <lineage>
        <taxon>Bacteria</taxon>
        <taxon>Pseudomonadati</taxon>
        <taxon>Bacteroidota</taxon>
        <taxon>Chitinophagia</taxon>
        <taxon>Chitinophagales</taxon>
        <taxon>Chitinophagaceae</taxon>
        <taxon>Pseudobacter</taxon>
    </lineage>
</organism>
<dbReference type="RefSeq" id="WP_158643764.1">
    <property type="nucleotide sequence ID" value="NZ_CP042431.1"/>
</dbReference>
<sequence length="51" mass="5905">MDAKILRGSQLFAIEKDGHMEMRVVMHHMGTRALFKTRFDDVKLLSDGSRK</sequence>
<protein>
    <submittedName>
        <fullName evidence="1">Uncharacterized protein</fullName>
    </submittedName>
</protein>
<proteinExistence type="predicted"/>
<evidence type="ECO:0000313" key="2">
    <source>
        <dbReference type="Proteomes" id="UP000293874"/>
    </source>
</evidence>